<keyword evidence="2" id="KW-1185">Reference proteome</keyword>
<name>A0ACC2TG77_9FUNG</name>
<reference evidence="1" key="1">
    <citation type="submission" date="2022-04" db="EMBL/GenBank/DDBJ databases">
        <title>Genome of the entomopathogenic fungus Entomophthora muscae.</title>
        <authorList>
            <person name="Elya C."/>
            <person name="Lovett B.R."/>
            <person name="Lee E."/>
            <person name="Macias A.M."/>
            <person name="Hajek A.E."/>
            <person name="De Bivort B.L."/>
            <person name="Kasson M.T."/>
            <person name="De Fine Licht H.H."/>
            <person name="Stajich J.E."/>
        </authorList>
    </citation>
    <scope>NUCLEOTIDE SEQUENCE</scope>
    <source>
        <strain evidence="1">Berkeley</strain>
    </source>
</reference>
<organism evidence="1 2">
    <name type="scientific">Entomophthora muscae</name>
    <dbReference type="NCBI Taxonomy" id="34485"/>
    <lineage>
        <taxon>Eukaryota</taxon>
        <taxon>Fungi</taxon>
        <taxon>Fungi incertae sedis</taxon>
        <taxon>Zoopagomycota</taxon>
        <taxon>Entomophthoromycotina</taxon>
        <taxon>Entomophthoromycetes</taxon>
        <taxon>Entomophthorales</taxon>
        <taxon>Entomophthoraceae</taxon>
        <taxon>Entomophthora</taxon>
    </lineage>
</organism>
<sequence length="334" mass="37748">MSDDSYMNPGIPVSIRIALFVILGLVFVVSRFKVSYPLWLLAFVLPLLVCPPVKRVFRDFGQYDPSVVPRLADVPFMQPNITRTQIRQQLGASLIGICRSKWIYAGVCACKRFTKMRIIANDSYAAYAVISVDNKNKLVVVTYRASLHLYNWVTNSDYVLIPHPDHKGVRVHRGFYNHMASLHPQLTAAAKKYLLRHPGYTLHITGYSLGGAAASVSIPSWMAWIGSSGVPIRFFLYASPRTGDSAFANLCASYRVPITRLSLHNDPFHHVPAYSLGYVHVGQEFYEPKSPHVMIKCRTDYEEDRDCAFNYGEHMSIIGHLSPHHHLIRLPPFC</sequence>
<evidence type="ECO:0000313" key="1">
    <source>
        <dbReference type="EMBL" id="KAJ9073669.1"/>
    </source>
</evidence>
<evidence type="ECO:0000313" key="2">
    <source>
        <dbReference type="Proteomes" id="UP001165960"/>
    </source>
</evidence>
<dbReference type="EMBL" id="QTSX02002891">
    <property type="protein sequence ID" value="KAJ9073669.1"/>
    <property type="molecule type" value="Genomic_DNA"/>
</dbReference>
<comment type="caution">
    <text evidence="1">The sequence shown here is derived from an EMBL/GenBank/DDBJ whole genome shotgun (WGS) entry which is preliminary data.</text>
</comment>
<proteinExistence type="predicted"/>
<accession>A0ACC2TG77</accession>
<dbReference type="Proteomes" id="UP001165960">
    <property type="component" value="Unassembled WGS sequence"/>
</dbReference>
<gene>
    <name evidence="1" type="ORF">DSO57_1013699</name>
</gene>
<protein>
    <submittedName>
        <fullName evidence="1">Uncharacterized protein</fullName>
    </submittedName>
</protein>